<sequence>MKKRLVSLLCALFILSICSISYASDGHELSWGKDFSTFKNLTFSHESNDIKYYVVKGEKVCEVTKVAAAKVTYAFKGGKLYARIVNIFDSSDLDKLYKHFSDSFGKSKVSTQDGWTVNKWTKGDIKIKLKEDIEGTVHKLTMYYMPLAS</sequence>
<dbReference type="RefSeq" id="WP_139167342.1">
    <property type="nucleotide sequence ID" value="NZ_FNGA01000002.1"/>
</dbReference>
<evidence type="ECO:0000313" key="3">
    <source>
        <dbReference type="Proteomes" id="UP000199053"/>
    </source>
</evidence>
<dbReference type="AlphaFoldDB" id="A0A1G9G172"/>
<evidence type="ECO:0000256" key="1">
    <source>
        <dbReference type="SAM" id="SignalP"/>
    </source>
</evidence>
<accession>A0A1G9G172</accession>
<feature type="chain" id="PRO_5011438413" evidence="1">
    <location>
        <begin position="24"/>
        <end position="149"/>
    </location>
</feature>
<protein>
    <submittedName>
        <fullName evidence="2">Uncharacterized protein</fullName>
    </submittedName>
</protein>
<evidence type="ECO:0000313" key="2">
    <source>
        <dbReference type="EMBL" id="SDK94431.1"/>
    </source>
</evidence>
<dbReference type="EMBL" id="FNGA01000002">
    <property type="protein sequence ID" value="SDK94431.1"/>
    <property type="molecule type" value="Genomic_DNA"/>
</dbReference>
<feature type="signal peptide" evidence="1">
    <location>
        <begin position="1"/>
        <end position="23"/>
    </location>
</feature>
<proteinExistence type="predicted"/>
<dbReference type="OrthoDB" id="5453048at2"/>
<dbReference type="Proteomes" id="UP000199053">
    <property type="component" value="Unassembled WGS sequence"/>
</dbReference>
<name>A0A1G9G172_9BACT</name>
<keyword evidence="3" id="KW-1185">Reference proteome</keyword>
<reference evidence="3" key="1">
    <citation type="submission" date="2016-10" db="EMBL/GenBank/DDBJ databases">
        <authorList>
            <person name="Varghese N."/>
            <person name="Submissions S."/>
        </authorList>
    </citation>
    <scope>NUCLEOTIDE SEQUENCE [LARGE SCALE GENOMIC DNA]</scope>
    <source>
        <strain evidence="3">DSM 16995</strain>
    </source>
</reference>
<organism evidence="2 3">
    <name type="scientific">Maridesulfovibrio ferrireducens</name>
    <dbReference type="NCBI Taxonomy" id="246191"/>
    <lineage>
        <taxon>Bacteria</taxon>
        <taxon>Pseudomonadati</taxon>
        <taxon>Thermodesulfobacteriota</taxon>
        <taxon>Desulfovibrionia</taxon>
        <taxon>Desulfovibrionales</taxon>
        <taxon>Desulfovibrionaceae</taxon>
        <taxon>Maridesulfovibrio</taxon>
    </lineage>
</organism>
<gene>
    <name evidence="2" type="ORF">SAMN05660337_1792</name>
</gene>
<keyword evidence="1" id="KW-0732">Signal</keyword>